<comment type="caution">
    <text evidence="4">The sequence shown here is derived from an EMBL/GenBank/DDBJ whole genome shotgun (WGS) entry which is preliminary data.</text>
</comment>
<feature type="chain" id="PRO_5015853447" evidence="3">
    <location>
        <begin position="23"/>
        <end position="354"/>
    </location>
</feature>
<gene>
    <name evidence="4" type="ORF">Rsub_04515</name>
</gene>
<evidence type="ECO:0000256" key="2">
    <source>
        <dbReference type="SAM" id="Phobius"/>
    </source>
</evidence>
<evidence type="ECO:0000256" key="1">
    <source>
        <dbReference type="SAM" id="MobiDB-lite"/>
    </source>
</evidence>
<sequence>MRARTCHLLLLAVAAAAACAAAADESSAWVSQDGGASCPGAPPGTACRRFVDALSDPAVASILLTTDVRLSASDFPDPPSLLPLERDLSIRPAPGGGGGALRAIDFAFLKEKVMIGQNITVEFDRIRLERTRARIDPSIDLFLGRPGAAVAVRDGVEYRPLALPPQSTLDIATSYPRPDRFPGPAQAVRVLAPSGCAPGAPADMIYDDGAFRLGGPETDLPGGPLGYDLLLVNVSRLCDGVVPEGCVRSHTAEWCLEAAAAGADAGGGGGGGLSPGAAAGAAVGALAGAAALGAAGVVALRLRGRRARAAAHAAARAAHAARADATPLADVRPRLEGAGAGGGKRALQSGDSLV</sequence>
<keyword evidence="2" id="KW-0472">Membrane</keyword>
<name>A0A2V0NX00_9CHLO</name>
<dbReference type="Proteomes" id="UP000247498">
    <property type="component" value="Unassembled WGS sequence"/>
</dbReference>
<dbReference type="OrthoDB" id="10577485at2759"/>
<keyword evidence="2" id="KW-0812">Transmembrane</keyword>
<protein>
    <submittedName>
        <fullName evidence="4">Uncharacterized protein</fullName>
    </submittedName>
</protein>
<keyword evidence="3" id="KW-0732">Signal</keyword>
<evidence type="ECO:0000313" key="4">
    <source>
        <dbReference type="EMBL" id="GBF92168.1"/>
    </source>
</evidence>
<dbReference type="InParanoid" id="A0A2V0NX00"/>
<feature type="region of interest" description="Disordered" evidence="1">
    <location>
        <begin position="333"/>
        <end position="354"/>
    </location>
</feature>
<keyword evidence="5" id="KW-1185">Reference proteome</keyword>
<organism evidence="4 5">
    <name type="scientific">Raphidocelis subcapitata</name>
    <dbReference type="NCBI Taxonomy" id="307507"/>
    <lineage>
        <taxon>Eukaryota</taxon>
        <taxon>Viridiplantae</taxon>
        <taxon>Chlorophyta</taxon>
        <taxon>core chlorophytes</taxon>
        <taxon>Chlorophyceae</taxon>
        <taxon>CS clade</taxon>
        <taxon>Sphaeropleales</taxon>
        <taxon>Selenastraceae</taxon>
        <taxon>Raphidocelis</taxon>
    </lineage>
</organism>
<keyword evidence="2" id="KW-1133">Transmembrane helix</keyword>
<evidence type="ECO:0000256" key="3">
    <source>
        <dbReference type="SAM" id="SignalP"/>
    </source>
</evidence>
<dbReference type="AlphaFoldDB" id="A0A2V0NX00"/>
<accession>A0A2V0NX00</accession>
<feature type="transmembrane region" description="Helical" evidence="2">
    <location>
        <begin position="277"/>
        <end position="300"/>
    </location>
</feature>
<evidence type="ECO:0000313" key="5">
    <source>
        <dbReference type="Proteomes" id="UP000247498"/>
    </source>
</evidence>
<dbReference type="EMBL" id="BDRX01000029">
    <property type="protein sequence ID" value="GBF92168.1"/>
    <property type="molecule type" value="Genomic_DNA"/>
</dbReference>
<reference evidence="4 5" key="1">
    <citation type="journal article" date="2018" name="Sci. Rep.">
        <title>Raphidocelis subcapitata (=Pseudokirchneriella subcapitata) provides an insight into genome evolution and environmental adaptations in the Sphaeropleales.</title>
        <authorList>
            <person name="Suzuki S."/>
            <person name="Yamaguchi H."/>
            <person name="Nakajima N."/>
            <person name="Kawachi M."/>
        </authorList>
    </citation>
    <scope>NUCLEOTIDE SEQUENCE [LARGE SCALE GENOMIC DNA]</scope>
    <source>
        <strain evidence="4 5">NIES-35</strain>
    </source>
</reference>
<proteinExistence type="predicted"/>
<dbReference type="PROSITE" id="PS51257">
    <property type="entry name" value="PROKAR_LIPOPROTEIN"/>
    <property type="match status" value="1"/>
</dbReference>
<feature type="signal peptide" evidence="3">
    <location>
        <begin position="1"/>
        <end position="22"/>
    </location>
</feature>